<dbReference type="SUPFAM" id="SSF53271">
    <property type="entry name" value="PRTase-like"/>
    <property type="match status" value="1"/>
</dbReference>
<dbReference type="RefSeq" id="WP_122915913.1">
    <property type="nucleotide sequence ID" value="NZ_RHHQ01000002.1"/>
</dbReference>
<comment type="similarity">
    <text evidence="1">Belongs to the ComF/GntX family.</text>
</comment>
<dbReference type="PANTHER" id="PTHR47505:SF1">
    <property type="entry name" value="DNA UTILIZATION PROTEIN YHGH"/>
    <property type="match status" value="1"/>
</dbReference>
<reference evidence="2 3" key="1">
    <citation type="submission" date="2018-10" db="EMBL/GenBank/DDBJ databases">
        <title>Phylogenomics of Brevibacillus.</title>
        <authorList>
            <person name="Dunlap C."/>
        </authorList>
    </citation>
    <scope>NUCLEOTIDE SEQUENCE [LARGE SCALE GENOMIC DNA]</scope>
    <source>
        <strain evidence="2 3">JCM 15716</strain>
    </source>
</reference>
<dbReference type="InterPro" id="IPR029057">
    <property type="entry name" value="PRTase-like"/>
</dbReference>
<gene>
    <name evidence="2" type="ORF">EDM56_00480</name>
</gene>
<dbReference type="PANTHER" id="PTHR47505">
    <property type="entry name" value="DNA UTILIZATION PROTEIN YHGH"/>
    <property type="match status" value="1"/>
</dbReference>
<name>A0A3M8DWZ5_9BACL</name>
<dbReference type="InterPro" id="IPR000836">
    <property type="entry name" value="PRTase_dom"/>
</dbReference>
<evidence type="ECO:0000256" key="1">
    <source>
        <dbReference type="ARBA" id="ARBA00008007"/>
    </source>
</evidence>
<organism evidence="2 3">
    <name type="scientific">Brevibacillus fluminis</name>
    <dbReference type="NCBI Taxonomy" id="511487"/>
    <lineage>
        <taxon>Bacteria</taxon>
        <taxon>Bacillati</taxon>
        <taxon>Bacillota</taxon>
        <taxon>Bacilli</taxon>
        <taxon>Bacillales</taxon>
        <taxon>Paenibacillaceae</taxon>
        <taxon>Brevibacillus</taxon>
    </lineage>
</organism>
<proteinExistence type="inferred from homology"/>
<evidence type="ECO:0000313" key="2">
    <source>
        <dbReference type="EMBL" id="RNB92656.1"/>
    </source>
</evidence>
<protein>
    <submittedName>
        <fullName evidence="2">ComF family protein</fullName>
    </submittedName>
</protein>
<dbReference type="OrthoDB" id="9779910at2"/>
<dbReference type="Gene3D" id="3.40.50.2020">
    <property type="match status" value="1"/>
</dbReference>
<sequence>MGDKMCLACNRSLVQKRLEETWTVLAQSLVPSNVYPRIYRLFGILPLCAGCLSELIILQGVHCIRCGRSLQNWVGQGELCGDCAYIEHDPLCCNRSLLRYDGWIKERIGTFKYRGDERWAHCFAVLMAIGYVRYYREAGISLISYVPLHEKRQWERGFNQAELLAIQLGRILRLPVKPLLLRTKETDKQSKQIGRLARQESMHDAFAMLPIPLTRVKKLLIVDDIYTTGSTLRSCAAAIHSAALPNATSKIDVCSLTLCR</sequence>
<evidence type="ECO:0000313" key="3">
    <source>
        <dbReference type="Proteomes" id="UP000271031"/>
    </source>
</evidence>
<dbReference type="AlphaFoldDB" id="A0A3M8DWZ5"/>
<dbReference type="EMBL" id="RHHQ01000002">
    <property type="protein sequence ID" value="RNB92656.1"/>
    <property type="molecule type" value="Genomic_DNA"/>
</dbReference>
<accession>A0A3M8DWZ5</accession>
<dbReference type="Proteomes" id="UP000271031">
    <property type="component" value="Unassembled WGS sequence"/>
</dbReference>
<comment type="caution">
    <text evidence="2">The sequence shown here is derived from an EMBL/GenBank/DDBJ whole genome shotgun (WGS) entry which is preliminary data.</text>
</comment>
<dbReference type="InterPro" id="IPR051910">
    <property type="entry name" value="ComF/GntX_DNA_util-trans"/>
</dbReference>
<keyword evidence="3" id="KW-1185">Reference proteome</keyword>
<dbReference type="CDD" id="cd06223">
    <property type="entry name" value="PRTases_typeI"/>
    <property type="match status" value="1"/>
</dbReference>